<feature type="binding site" evidence="11">
    <location>
        <position position="565"/>
    </location>
    <ligand>
        <name>pyrroloquinoline quinone</name>
        <dbReference type="ChEBI" id="CHEBI:58442"/>
    </ligand>
</feature>
<dbReference type="GO" id="GO:0005509">
    <property type="term" value="F:calcium ion binding"/>
    <property type="evidence" value="ECO:0007669"/>
    <property type="project" value="InterPro"/>
</dbReference>
<dbReference type="EC" id="1.1.9.1" evidence="16"/>
<dbReference type="SUPFAM" id="SSF46626">
    <property type="entry name" value="Cytochrome c"/>
    <property type="match status" value="1"/>
</dbReference>
<dbReference type="InterPro" id="IPR001479">
    <property type="entry name" value="Quinoprotein_DH_CS"/>
</dbReference>
<evidence type="ECO:0000256" key="11">
    <source>
        <dbReference type="PIRSR" id="PIRSR617512-2"/>
    </source>
</evidence>
<dbReference type="NCBIfam" id="TIGR03075">
    <property type="entry name" value="PQQ_enz_alc_DH"/>
    <property type="match status" value="1"/>
</dbReference>
<dbReference type="SMART" id="SM00564">
    <property type="entry name" value="PQQ"/>
    <property type="match status" value="5"/>
</dbReference>
<reference evidence="17" key="1">
    <citation type="submission" date="2015-07" db="EMBL/GenBank/DDBJ databases">
        <authorList>
            <person name="Rodrigo-Torres Lidia"/>
            <person name="Arahal R.David."/>
        </authorList>
    </citation>
    <scope>NUCLEOTIDE SEQUENCE [LARGE SCALE GENOMIC DNA]</scope>
    <source>
        <strain evidence="17">CECT 5112</strain>
    </source>
</reference>
<feature type="disulfide bond" evidence="13">
    <location>
        <begin position="137"/>
        <end position="138"/>
    </location>
</feature>
<comment type="cofactor">
    <cofactor evidence="12">
        <name>Ca(2+)</name>
        <dbReference type="ChEBI" id="CHEBI:29108"/>
    </cofactor>
    <text evidence="12">Binds 1 Ca(2+) ion per subunit.</text>
</comment>
<evidence type="ECO:0000256" key="3">
    <source>
        <dbReference type="ARBA" id="ARBA00022723"/>
    </source>
</evidence>
<keyword evidence="3 12" id="KW-0479">Metal-binding</keyword>
<dbReference type="InterPro" id="IPR002372">
    <property type="entry name" value="PQQ_rpt_dom"/>
</dbReference>
<feature type="binding site" description="axial binding residue" evidence="12">
    <location>
        <position position="668"/>
    </location>
    <ligand>
        <name>heme c</name>
        <dbReference type="ChEBI" id="CHEBI:61717"/>
    </ligand>
    <ligandPart>
        <name>Fe</name>
        <dbReference type="ChEBI" id="CHEBI:18248"/>
    </ligandPart>
</feature>
<keyword evidence="5 12" id="KW-0106">Calcium</keyword>
<dbReference type="PROSITE" id="PS51007">
    <property type="entry name" value="CYTC"/>
    <property type="match status" value="1"/>
</dbReference>
<evidence type="ECO:0000256" key="12">
    <source>
        <dbReference type="PIRSR" id="PIRSR617512-3"/>
    </source>
</evidence>
<dbReference type="InterPro" id="IPR011047">
    <property type="entry name" value="Quinoprotein_ADH-like_sf"/>
</dbReference>
<protein>
    <submittedName>
        <fullName evidence="16">Quinohemoprotein ethanol dehydrogenase type-1</fullName>
        <ecNumber evidence="16">1.1.9.1</ecNumber>
    </submittedName>
</protein>
<dbReference type="Proteomes" id="UP000053235">
    <property type="component" value="Unassembled WGS sequence"/>
</dbReference>
<dbReference type="RefSeq" id="WP_055673721.1">
    <property type="nucleotide sequence ID" value="NZ_CXWD01000025.1"/>
</dbReference>
<sequence length="703" mass="75954">MKRFIGGALALLVSAHLATAEPISADSIRAATGGINTATIIDNDASDQNWLNYGLNYAETRYSQLDTITADNVGELGLAWSYNLESRRGVQATPIVADGVMYVTASWSVVHALDAITGEKLWVYDPEVPGEYAAKGCCDVVNRGVAIYEGKVFVGSYDGYLHALDAATGELLWKIDTIENRDMSYTVTGAPRVINGKVIIGNGGAEFGVRGYISAYDSETGDTVWRWYTVPGDPAEPYENDAMKMAAGTWDPSAKYWEAGGGGTVWDAMAYDPDLNLLYIGTGNGSPWNQHLRSPAGGDNLFLASIVALNPDTGDYVWHYQNTPGDTWDYTSTQHIILADLEIDGDTRQVLMQAPKNGFFYVIDRTNGEFISAEPFVETTWAKAYDTDGRPIENPDARSKDKPFEPVPSAYGAHNWHPMSFNPDTGLVYIPAQGVPLVQSTDPSWELNSHKPMSTMSGVGWNLGYLFNVVAPQATPFGHLLAWDPVNQREAWRAEYVSPWNGGTLTTAGNLVFQGTADGRFIAYNATNGEGLWQVPMTSGVIAAPMTWEHDGEQYVTIAAGWGGVYGLMQRATEKVGPGRVFTFRIGATEEIPTAELSTRTELVSGVPYDPEQVTAGLATYVSNCLFCHGVPGVNNGGAVPNLGYSEQEVLTNADAWVLQGAGLHNGMPRFDAHLTDADVQNVLAFIQGTADSLRAAAATKAQ</sequence>
<dbReference type="InterPro" id="IPR009056">
    <property type="entry name" value="Cyt_c-like_dom"/>
</dbReference>
<keyword evidence="2 11" id="KW-0349">Heme</keyword>
<gene>
    <name evidence="16" type="primary">qheDH</name>
    <name evidence="16" type="ORF">LAX5112_04531</name>
</gene>
<feature type="binding site" description="axial binding residue" evidence="12">
    <location>
        <position position="629"/>
    </location>
    <ligand>
        <name>heme c</name>
        <dbReference type="ChEBI" id="CHEBI:61717"/>
    </ligand>
    <ligandPart>
        <name>Fe</name>
        <dbReference type="ChEBI" id="CHEBI:18248"/>
    </ligandPart>
</feature>
<feature type="binding site" evidence="12">
    <location>
        <position position="329"/>
    </location>
    <ligand>
        <name>Ca(2+)</name>
        <dbReference type="ChEBI" id="CHEBI:29108"/>
    </ligand>
</feature>
<keyword evidence="6 11" id="KW-0634">PQQ</keyword>
<dbReference type="SUPFAM" id="SSF50998">
    <property type="entry name" value="Quinoprotein alcohol dehydrogenase-like"/>
    <property type="match status" value="1"/>
</dbReference>
<dbReference type="Pfam" id="PF13442">
    <property type="entry name" value="Cytochrome_CBB3"/>
    <property type="match status" value="1"/>
</dbReference>
<comment type="cofactor">
    <cofactor evidence="11">
        <name>heme c</name>
        <dbReference type="ChEBI" id="CHEBI:61717"/>
    </cofactor>
    <text evidence="11">Binds 1 heme c group per subunit.</text>
</comment>
<keyword evidence="17" id="KW-1185">Reference proteome</keyword>
<dbReference type="GO" id="GO:0020037">
    <property type="term" value="F:heme binding"/>
    <property type="evidence" value="ECO:0007669"/>
    <property type="project" value="InterPro"/>
</dbReference>
<evidence type="ECO:0000256" key="2">
    <source>
        <dbReference type="ARBA" id="ARBA00022617"/>
    </source>
</evidence>
<evidence type="ECO:0000256" key="1">
    <source>
        <dbReference type="ARBA" id="ARBA00008156"/>
    </source>
</evidence>
<evidence type="ECO:0000259" key="15">
    <source>
        <dbReference type="PROSITE" id="PS51007"/>
    </source>
</evidence>
<dbReference type="PANTHER" id="PTHR32303">
    <property type="entry name" value="QUINOPROTEIN ALCOHOL DEHYDROGENASE (CYTOCHROME C)"/>
    <property type="match status" value="1"/>
</dbReference>
<evidence type="ECO:0000256" key="9">
    <source>
        <dbReference type="ARBA" id="ARBA00023157"/>
    </source>
</evidence>
<evidence type="ECO:0000256" key="10">
    <source>
        <dbReference type="PIRSR" id="PIRSR617512-1"/>
    </source>
</evidence>
<keyword evidence="9 13" id="KW-1015">Disulfide bond</keyword>
<evidence type="ECO:0000256" key="6">
    <source>
        <dbReference type="ARBA" id="ARBA00022891"/>
    </source>
</evidence>
<organism evidence="16 17">
    <name type="scientific">Roseibium alexandrii</name>
    <dbReference type="NCBI Taxonomy" id="388408"/>
    <lineage>
        <taxon>Bacteria</taxon>
        <taxon>Pseudomonadati</taxon>
        <taxon>Pseudomonadota</taxon>
        <taxon>Alphaproteobacteria</taxon>
        <taxon>Hyphomicrobiales</taxon>
        <taxon>Stappiaceae</taxon>
        <taxon>Roseibium</taxon>
    </lineage>
</organism>
<dbReference type="InterPro" id="IPR036909">
    <property type="entry name" value="Cyt_c-like_dom_sf"/>
</dbReference>
<dbReference type="InterPro" id="IPR018391">
    <property type="entry name" value="PQQ_b-propeller_rpt"/>
</dbReference>
<proteinExistence type="inferred from homology"/>
<feature type="binding site" evidence="11">
    <location>
        <begin position="204"/>
        <end position="205"/>
    </location>
    <ligand>
        <name>pyrroloquinoline quinone</name>
        <dbReference type="ChEBI" id="CHEBI:58442"/>
    </ligand>
</feature>
<comment type="cofactor">
    <cofactor evidence="11">
        <name>pyrroloquinoline quinone</name>
        <dbReference type="ChEBI" id="CHEBI:58442"/>
    </cofactor>
    <text evidence="11">Binds 1 PQQ group per subunit.</text>
</comment>
<keyword evidence="7 16" id="KW-0560">Oxidoreductase</keyword>
<dbReference type="STRING" id="388408.LAX5112_04531"/>
<feature type="binding site" evidence="11">
    <location>
        <begin position="415"/>
        <end position="416"/>
    </location>
    <ligand>
        <name>pyrroloquinoline quinone</name>
        <dbReference type="ChEBI" id="CHEBI:58442"/>
    </ligand>
</feature>
<dbReference type="AlphaFoldDB" id="A0A0M7AP89"/>
<evidence type="ECO:0000256" key="5">
    <source>
        <dbReference type="ARBA" id="ARBA00022837"/>
    </source>
</evidence>
<feature type="binding site" description="covalent" evidence="11">
    <location>
        <position position="625"/>
    </location>
    <ligand>
        <name>heme c</name>
        <dbReference type="ChEBI" id="CHEBI:61717"/>
    </ligand>
</feature>
<feature type="active site" description="Proton acceptor" evidence="10">
    <location>
        <position position="329"/>
    </location>
</feature>
<keyword evidence="8 12" id="KW-0408">Iron</keyword>
<feature type="binding site" evidence="12">
    <location>
        <position position="284"/>
    </location>
    <ligand>
        <name>Ca(2+)</name>
        <dbReference type="ChEBI" id="CHEBI:29108"/>
    </ligand>
</feature>
<dbReference type="GO" id="GO:0009055">
    <property type="term" value="F:electron transfer activity"/>
    <property type="evidence" value="ECO:0007669"/>
    <property type="project" value="InterPro"/>
</dbReference>
<dbReference type="EMBL" id="CXWD01000025">
    <property type="protein sequence ID" value="CTQ76236.1"/>
    <property type="molecule type" value="Genomic_DNA"/>
</dbReference>
<dbReference type="Pfam" id="PF01011">
    <property type="entry name" value="PQQ"/>
    <property type="match status" value="2"/>
</dbReference>
<evidence type="ECO:0000256" key="4">
    <source>
        <dbReference type="ARBA" id="ARBA00022729"/>
    </source>
</evidence>
<dbReference type="CDD" id="cd10279">
    <property type="entry name" value="PQQ_ADH_II"/>
    <property type="match status" value="1"/>
</dbReference>
<evidence type="ECO:0000256" key="7">
    <source>
        <dbReference type="ARBA" id="ARBA00023002"/>
    </source>
</evidence>
<dbReference type="GO" id="GO:0016614">
    <property type="term" value="F:oxidoreductase activity, acting on CH-OH group of donors"/>
    <property type="evidence" value="ECO:0007669"/>
    <property type="project" value="InterPro"/>
</dbReference>
<feature type="signal peptide" evidence="14">
    <location>
        <begin position="1"/>
        <end position="20"/>
    </location>
</feature>
<name>A0A0M7AP89_9HYPH</name>
<comment type="similarity">
    <text evidence="1">Belongs to the bacterial PQQ dehydrogenase family.</text>
</comment>
<dbReference type="Gene3D" id="2.140.10.10">
    <property type="entry name" value="Quinoprotein alcohol dehydrogenase-like superfamily"/>
    <property type="match status" value="1"/>
</dbReference>
<feature type="binding site" evidence="12">
    <location>
        <position position="206"/>
    </location>
    <ligand>
        <name>Ca(2+)</name>
        <dbReference type="ChEBI" id="CHEBI:29108"/>
    </ligand>
</feature>
<feature type="binding site" evidence="11">
    <location>
        <position position="356"/>
    </location>
    <ligand>
        <name>pyrroloquinoline quinone</name>
        <dbReference type="ChEBI" id="CHEBI:58442"/>
    </ligand>
</feature>
<feature type="binding site" evidence="11">
    <location>
        <position position="143"/>
    </location>
    <ligand>
        <name>pyrroloquinoline quinone</name>
        <dbReference type="ChEBI" id="CHEBI:58442"/>
    </ligand>
</feature>
<feature type="binding site" description="covalent" evidence="11">
    <location>
        <position position="628"/>
    </location>
    <ligand>
        <name>heme c</name>
        <dbReference type="ChEBI" id="CHEBI:61717"/>
    </ligand>
</feature>
<feature type="binding site" evidence="11">
    <location>
        <position position="264"/>
    </location>
    <ligand>
        <name>pyrroloquinoline quinone</name>
        <dbReference type="ChEBI" id="CHEBI:58442"/>
    </ligand>
</feature>
<dbReference type="GO" id="GO:0016020">
    <property type="term" value="C:membrane"/>
    <property type="evidence" value="ECO:0007669"/>
    <property type="project" value="InterPro"/>
</dbReference>
<evidence type="ECO:0000313" key="16">
    <source>
        <dbReference type="EMBL" id="CTQ76236.1"/>
    </source>
</evidence>
<keyword evidence="4 14" id="KW-0732">Signal</keyword>
<dbReference type="PROSITE" id="PS00364">
    <property type="entry name" value="BACTERIAL_PQQ_2"/>
    <property type="match status" value="1"/>
</dbReference>
<feature type="binding site" evidence="11">
    <location>
        <position position="188"/>
    </location>
    <ligand>
        <name>pyrroloquinoline quinone</name>
        <dbReference type="ChEBI" id="CHEBI:58442"/>
    </ligand>
</feature>
<dbReference type="Gene3D" id="1.10.760.10">
    <property type="entry name" value="Cytochrome c-like domain"/>
    <property type="match status" value="1"/>
</dbReference>
<evidence type="ECO:0000313" key="17">
    <source>
        <dbReference type="Proteomes" id="UP000053235"/>
    </source>
</evidence>
<feature type="domain" description="Cytochrome c" evidence="15">
    <location>
        <begin position="612"/>
        <end position="691"/>
    </location>
</feature>
<dbReference type="InterPro" id="IPR017512">
    <property type="entry name" value="PQQ_MeOH/EtOH_DH"/>
</dbReference>
<feature type="chain" id="PRO_5005809635" evidence="14">
    <location>
        <begin position="21"/>
        <end position="703"/>
    </location>
</feature>
<accession>A0A0M7AP89</accession>
<evidence type="ECO:0000256" key="14">
    <source>
        <dbReference type="SAM" id="SignalP"/>
    </source>
</evidence>
<dbReference type="OrthoDB" id="9794322at2"/>
<evidence type="ECO:0000256" key="13">
    <source>
        <dbReference type="PIRSR" id="PIRSR617512-4"/>
    </source>
</evidence>
<evidence type="ECO:0000256" key="8">
    <source>
        <dbReference type="ARBA" id="ARBA00023004"/>
    </source>
</evidence>
<dbReference type="GO" id="GO:0030288">
    <property type="term" value="C:outer membrane-bounded periplasmic space"/>
    <property type="evidence" value="ECO:0007669"/>
    <property type="project" value="InterPro"/>
</dbReference>